<dbReference type="InterPro" id="IPR044681">
    <property type="entry name" value="PICBP-like"/>
</dbReference>
<feature type="compositionally biased region" description="Basic and acidic residues" evidence="1">
    <location>
        <begin position="236"/>
        <end position="252"/>
    </location>
</feature>
<name>A0A9Q1QMT8_9CARY</name>
<dbReference type="PANTHER" id="PTHR33923">
    <property type="entry name" value="CALMODULIN-BINDING PROTEIN-RELATED"/>
    <property type="match status" value="1"/>
</dbReference>
<dbReference type="AlphaFoldDB" id="A0A9Q1QMT8"/>
<protein>
    <recommendedName>
        <fullName evidence="2">Calmodulin-binding domain-containing protein</fullName>
    </recommendedName>
</protein>
<dbReference type="EMBL" id="JAKOGI010000069">
    <property type="protein sequence ID" value="KAJ8445860.1"/>
    <property type="molecule type" value="Genomic_DNA"/>
</dbReference>
<dbReference type="Proteomes" id="UP001153076">
    <property type="component" value="Unassembled WGS sequence"/>
</dbReference>
<reference evidence="3" key="1">
    <citation type="submission" date="2022-04" db="EMBL/GenBank/DDBJ databases">
        <title>Carnegiea gigantea Genome sequencing and assembly v2.</title>
        <authorList>
            <person name="Copetti D."/>
            <person name="Sanderson M.J."/>
            <person name="Burquez A."/>
            <person name="Wojciechowski M.F."/>
        </authorList>
    </citation>
    <scope>NUCLEOTIDE SEQUENCE</scope>
    <source>
        <strain evidence="3">SGP5-SGP5p</strain>
        <tissue evidence="3">Aerial part</tissue>
    </source>
</reference>
<organism evidence="3 4">
    <name type="scientific">Carnegiea gigantea</name>
    <dbReference type="NCBI Taxonomy" id="171969"/>
    <lineage>
        <taxon>Eukaryota</taxon>
        <taxon>Viridiplantae</taxon>
        <taxon>Streptophyta</taxon>
        <taxon>Embryophyta</taxon>
        <taxon>Tracheophyta</taxon>
        <taxon>Spermatophyta</taxon>
        <taxon>Magnoliopsida</taxon>
        <taxon>eudicotyledons</taxon>
        <taxon>Gunneridae</taxon>
        <taxon>Pentapetalae</taxon>
        <taxon>Caryophyllales</taxon>
        <taxon>Cactineae</taxon>
        <taxon>Cactaceae</taxon>
        <taxon>Cactoideae</taxon>
        <taxon>Echinocereeae</taxon>
        <taxon>Carnegiea</taxon>
    </lineage>
</organism>
<keyword evidence="4" id="KW-1185">Reference proteome</keyword>
<dbReference type="GO" id="GO:0005516">
    <property type="term" value="F:calmodulin binding"/>
    <property type="evidence" value="ECO:0007669"/>
    <property type="project" value="InterPro"/>
</dbReference>
<feature type="region of interest" description="Disordered" evidence="1">
    <location>
        <begin position="227"/>
        <end position="252"/>
    </location>
</feature>
<dbReference type="InterPro" id="IPR012417">
    <property type="entry name" value="CaM-bd_dom_pln"/>
</dbReference>
<feature type="domain" description="Calmodulin-binding" evidence="2">
    <location>
        <begin position="349"/>
        <end position="451"/>
    </location>
</feature>
<sequence length="462" mass="52391">MRSTRSSKAKKEQMKVGNSGLSKHQRVSKSLSRISSLKRVRTLKRRNKYVQSPTCSSTLKEMKFPTKLILDPGATEAKLLKTQKVRPFTPVQDQAAFKWSYKGSDYLEECNSVTVEVDESFGESLDMELKERKTSGTWPDNKAKVLGQSENGDDYLKVVLGDKLGEQRFEEPIVLEAEDHTTSALENEIAKEDSSFAHDATICYTNPEVKSTDEQGGSFSDLVSELTEGRDEFEETETKNDAEQKENVDLSNDHSITDWKSIQTGLPSLGYLVSSIKEDSKTVNSSEQREAGNGAEQKRTNKFILEICTSKDQNGINTVKLNPNKNSFEVQATEVDDMSSTVEIDVFPVARYRIALTKHSCNKFKRSKRYKKSDEKSTKAREFSPQARNFLPVEPDPQAERVVLRHQETDERRSAEEWMLDYALQKVVNQLASARTRNVALLVEAFETVFPKSNFEPHSRRK</sequence>
<evidence type="ECO:0000259" key="2">
    <source>
        <dbReference type="SMART" id="SM01054"/>
    </source>
</evidence>
<dbReference type="SMART" id="SM01054">
    <property type="entry name" value="CaM_binding"/>
    <property type="match status" value="1"/>
</dbReference>
<proteinExistence type="predicted"/>
<comment type="caution">
    <text evidence="3">The sequence shown here is derived from an EMBL/GenBank/DDBJ whole genome shotgun (WGS) entry which is preliminary data.</text>
</comment>
<evidence type="ECO:0000256" key="1">
    <source>
        <dbReference type="SAM" id="MobiDB-lite"/>
    </source>
</evidence>
<dbReference type="OrthoDB" id="1096728at2759"/>
<accession>A0A9Q1QMT8</accession>
<feature type="region of interest" description="Disordered" evidence="1">
    <location>
        <begin position="1"/>
        <end position="32"/>
    </location>
</feature>
<evidence type="ECO:0000313" key="4">
    <source>
        <dbReference type="Proteomes" id="UP001153076"/>
    </source>
</evidence>
<dbReference type="Pfam" id="PF07839">
    <property type="entry name" value="CaM_binding"/>
    <property type="match status" value="1"/>
</dbReference>
<gene>
    <name evidence="3" type="ORF">Cgig2_000172</name>
</gene>
<dbReference type="PANTHER" id="PTHR33923:SF2">
    <property type="entry name" value="CALMODULIN-BINDING PROTEIN-RELATED"/>
    <property type="match status" value="1"/>
</dbReference>
<evidence type="ECO:0000313" key="3">
    <source>
        <dbReference type="EMBL" id="KAJ8445860.1"/>
    </source>
</evidence>